<dbReference type="Gene3D" id="1.10.150.240">
    <property type="entry name" value="Putative phosphatase, domain 2"/>
    <property type="match status" value="1"/>
</dbReference>
<dbReference type="EMBL" id="KI911159">
    <property type="protein sequence ID" value="ETR98973.1"/>
    <property type="molecule type" value="Genomic_DNA"/>
</dbReference>
<dbReference type="PANTHER" id="PTHR47829">
    <property type="entry name" value="HYDROLASE, PUTATIVE (AFU_ORTHOLOGUE AFUA_1G12880)-RELATED"/>
    <property type="match status" value="1"/>
</dbReference>
<dbReference type="KEGG" id="trr:M419DRAFT_87396"/>
<dbReference type="HOGENOM" id="CLU_045011_1_1_1"/>
<dbReference type="InterPro" id="IPR023198">
    <property type="entry name" value="PGP-like_dom2"/>
</dbReference>
<accession>A0A024S0W5</accession>
<proteinExistence type="predicted"/>
<dbReference type="InterPro" id="IPR023214">
    <property type="entry name" value="HAD_sf"/>
</dbReference>
<dbReference type="SFLD" id="SFLDG01129">
    <property type="entry name" value="C1.5:_HAD__Beta-PGM__Phosphata"/>
    <property type="match status" value="1"/>
</dbReference>
<dbReference type="Gene3D" id="3.40.50.1000">
    <property type="entry name" value="HAD superfamily/HAD-like"/>
    <property type="match status" value="1"/>
</dbReference>
<gene>
    <name evidence="1" type="ORF">M419DRAFT_87396</name>
</gene>
<dbReference type="Pfam" id="PF00702">
    <property type="entry name" value="Hydrolase"/>
    <property type="match status" value="1"/>
</dbReference>
<evidence type="ECO:0000313" key="1">
    <source>
        <dbReference type="EMBL" id="ETR98973.1"/>
    </source>
</evidence>
<protein>
    <submittedName>
        <fullName evidence="1">HAD-like protein</fullName>
    </submittedName>
</protein>
<reference evidence="2" key="1">
    <citation type="journal article" date="2013" name="Ind. Biotechnol.">
        <title>Comparative genomics analysis of Trichoderma reesei strains.</title>
        <authorList>
            <person name="Koike H."/>
            <person name="Aerts A."/>
            <person name="LaButti K."/>
            <person name="Grigoriev I.V."/>
            <person name="Baker S.E."/>
        </authorList>
    </citation>
    <scope>NUCLEOTIDE SEQUENCE [LARGE SCALE GENOMIC DNA]</scope>
    <source>
        <strain evidence="2">ATCC 56765 / BCRC 32924 / NRRL 11460 / Rut C-30</strain>
    </source>
</reference>
<dbReference type="Proteomes" id="UP000024376">
    <property type="component" value="Unassembled WGS sequence"/>
</dbReference>
<dbReference type="CDD" id="cd02603">
    <property type="entry name" value="HAD_sEH-N_like"/>
    <property type="match status" value="1"/>
</dbReference>
<dbReference type="OrthoDB" id="1694274at2759"/>
<dbReference type="SFLD" id="SFLDS00003">
    <property type="entry name" value="Haloacid_Dehalogenase"/>
    <property type="match status" value="1"/>
</dbReference>
<dbReference type="PANTHER" id="PTHR47829:SF1">
    <property type="entry name" value="HAD FAMILY PHOSPHATASE"/>
    <property type="match status" value="1"/>
</dbReference>
<organism evidence="1 2">
    <name type="scientific">Hypocrea jecorina (strain ATCC 56765 / BCRC 32924 / NRRL 11460 / Rut C-30)</name>
    <name type="common">Trichoderma reesei</name>
    <dbReference type="NCBI Taxonomy" id="1344414"/>
    <lineage>
        <taxon>Eukaryota</taxon>
        <taxon>Fungi</taxon>
        <taxon>Dikarya</taxon>
        <taxon>Ascomycota</taxon>
        <taxon>Pezizomycotina</taxon>
        <taxon>Sordariomycetes</taxon>
        <taxon>Hypocreomycetidae</taxon>
        <taxon>Hypocreales</taxon>
        <taxon>Hypocreaceae</taxon>
        <taxon>Trichoderma</taxon>
    </lineage>
</organism>
<dbReference type="InterPro" id="IPR036412">
    <property type="entry name" value="HAD-like_sf"/>
</dbReference>
<name>A0A024S0W5_HYPJR</name>
<evidence type="ECO:0000313" key="2">
    <source>
        <dbReference type="Proteomes" id="UP000024376"/>
    </source>
</evidence>
<dbReference type="InterPro" id="IPR052898">
    <property type="entry name" value="ACAD10-like"/>
</dbReference>
<dbReference type="SUPFAM" id="SSF56784">
    <property type="entry name" value="HAD-like"/>
    <property type="match status" value="1"/>
</dbReference>
<dbReference type="AlphaFoldDB" id="A0A024S0W5"/>
<sequence length="285" mass="32526">MEGSQPKVLLFDIGGVCVKSPFQIILDYELSLGIPPGWINYSISKSGPTGFWQRIERGEIPMDDAFFEGFTRDLHVQQLWEDFYTAQQAKDPRLARDKIPPLPRIDGKWLFNEMMAGADAPDPWMYPALQKLRASGRYILAALSNTVIFPRGHKLHRDDFFDEPVRQIFDLFISSAHVGIRKPDPEIYRLALEKLNAFAKENAHDPRHRGKGWEKGIAPKDIVFLDDIGENLKEARRQGFNTIKVHLGRTYEAVEELEKITGLSLEGPHPKIPIKPNYGKPRAKI</sequence>